<keyword evidence="3" id="KW-1185">Reference proteome</keyword>
<evidence type="ECO:0000313" key="3">
    <source>
        <dbReference type="Proteomes" id="UP000830375"/>
    </source>
</evidence>
<gene>
    <name evidence="2" type="ORF">H4Q32_026662</name>
</gene>
<evidence type="ECO:0000259" key="1">
    <source>
        <dbReference type="Pfam" id="PF17919"/>
    </source>
</evidence>
<feature type="domain" description="Reverse transcriptase/retrotransposon-derived protein RNase H-like" evidence="1">
    <location>
        <begin position="325"/>
        <end position="410"/>
    </location>
</feature>
<dbReference type="InterPro" id="IPR051320">
    <property type="entry name" value="Viral_Replic_Matur_Polypro"/>
</dbReference>
<dbReference type="InterPro" id="IPR043502">
    <property type="entry name" value="DNA/RNA_pol_sf"/>
</dbReference>
<accession>A0ABQ8L4A7</accession>
<dbReference type="SUPFAM" id="SSF56672">
    <property type="entry name" value="DNA/RNA polymerases"/>
    <property type="match status" value="1"/>
</dbReference>
<sequence>MVEISCRPVCSCSGLSYRVLVVDYAALFICTSKNSPVAPVKPFLGFACYKFFNKLFYLHSCLNSLLFALTKRSDHLDSASASELQNFLVNNASRMDQQDKQLRVMGQAIQTLVAQVTDLSAQIQHLRIEAVNPPHCTTTAIDLCYGTVQGSAVDEMKQVFNHTVTGQEAARVLADLCQGHRSVVQDTSQLTPTCARRWLTQELKGELVDLSGVPTEYSDLKEVFSKSQAASLPLHHHYDCAIDLLPGTCSARQSVPFLGYIVSSEGVCMDPDKIKAVVDWPIPDSRKALQRFLGFAIFYQRFICYFSQLAISLTALTSTRATFRWSNASEDAFSNLKSCFVSAPILIAPNPSRQFVVEVNASEVVVGMVLSQCAPADNKMHPHCLSPAERNNDIGNRELLAAKLALEEWVQSWWRSLAGQFVLVWDFICLPYRVLIVDYTALFICTSKNFPVASGQCPAEFSFNQTQQIYLAVSVRTSLAGSARRGENGQGGAACECLECLPLPGDNQHLTGATEHPPPPTQTMLPCSFVWPPIPGDRKAEVGVDMGQRNGVCWENGGYRPQVTPSFRMLLGNRARHKTPITV</sequence>
<dbReference type="PANTHER" id="PTHR33064">
    <property type="entry name" value="POL PROTEIN"/>
    <property type="match status" value="1"/>
</dbReference>
<dbReference type="Pfam" id="PF17919">
    <property type="entry name" value="RT_RNaseH_2"/>
    <property type="match status" value="1"/>
</dbReference>
<evidence type="ECO:0000313" key="2">
    <source>
        <dbReference type="EMBL" id="KAI2644787.1"/>
    </source>
</evidence>
<dbReference type="InterPro" id="IPR043128">
    <property type="entry name" value="Rev_trsase/Diguanyl_cyclase"/>
</dbReference>
<comment type="caution">
    <text evidence="2">The sequence shown here is derived from an EMBL/GenBank/DDBJ whole genome shotgun (WGS) entry which is preliminary data.</text>
</comment>
<dbReference type="Gene3D" id="3.30.70.270">
    <property type="match status" value="1"/>
</dbReference>
<dbReference type="InterPro" id="IPR041577">
    <property type="entry name" value="RT_RNaseH_2"/>
</dbReference>
<proteinExistence type="predicted"/>
<dbReference type="EMBL" id="JACTAM010002441">
    <property type="protein sequence ID" value="KAI2644787.1"/>
    <property type="molecule type" value="Genomic_DNA"/>
</dbReference>
<dbReference type="PANTHER" id="PTHR33064:SF37">
    <property type="entry name" value="RIBONUCLEASE H"/>
    <property type="match status" value="1"/>
</dbReference>
<reference evidence="2 3" key="1">
    <citation type="submission" date="2022-01" db="EMBL/GenBank/DDBJ databases">
        <title>A high-quality chromosome-level genome assembly of rohu carp, Labeo rohita.</title>
        <authorList>
            <person name="Arick M.A. II"/>
            <person name="Hsu C.-Y."/>
            <person name="Magbanua Z."/>
            <person name="Pechanova O."/>
            <person name="Grover C."/>
            <person name="Miller E."/>
            <person name="Thrash A."/>
            <person name="Ezzel L."/>
            <person name="Alam S."/>
            <person name="Benzie J."/>
            <person name="Hamilton M."/>
            <person name="Karsi A."/>
            <person name="Lawrence M.L."/>
            <person name="Peterson D.G."/>
        </authorList>
    </citation>
    <scope>NUCLEOTIDE SEQUENCE [LARGE SCALE GENOMIC DNA]</scope>
    <source>
        <strain evidence="3">BAU-BD-2019</strain>
        <tissue evidence="2">Blood</tissue>
    </source>
</reference>
<organism evidence="2 3">
    <name type="scientific">Labeo rohita</name>
    <name type="common">Indian major carp</name>
    <name type="synonym">Cyprinus rohita</name>
    <dbReference type="NCBI Taxonomy" id="84645"/>
    <lineage>
        <taxon>Eukaryota</taxon>
        <taxon>Metazoa</taxon>
        <taxon>Chordata</taxon>
        <taxon>Craniata</taxon>
        <taxon>Vertebrata</taxon>
        <taxon>Euteleostomi</taxon>
        <taxon>Actinopterygii</taxon>
        <taxon>Neopterygii</taxon>
        <taxon>Teleostei</taxon>
        <taxon>Ostariophysi</taxon>
        <taxon>Cypriniformes</taxon>
        <taxon>Cyprinidae</taxon>
        <taxon>Labeoninae</taxon>
        <taxon>Labeonini</taxon>
        <taxon>Labeo</taxon>
    </lineage>
</organism>
<dbReference type="Proteomes" id="UP000830375">
    <property type="component" value="Unassembled WGS sequence"/>
</dbReference>
<name>A0ABQ8L4A7_LABRO</name>
<protein>
    <submittedName>
        <fullName evidence="2">Transposon Tf2-6 polyprotein</fullName>
    </submittedName>
</protein>